<sequence length="350" mass="40186">MSTISSPPFVISLLLLMSIPLVLVLAPWVLPPKTMPSIPDLDEAEDLALFRRAAVPYFAGSGGARFLRRPTSEPKIAFLFLTNTDLAFAPLWERFFRGHERLFNVYVHADPATRFILPPTPSFRGRFINAKSTQRASPMLISASRRLLATALIDDPANAFFALLSERCVPLHSFRFTYRTLGGYLHLPRQRSYIQVVSDEPGLWKRYVARGDDVMMPEVPFVRFRYGSQFFVLTRRHAMLTVRDRRLWKKFKLPCLRSRNHSCYPEEHYFPTLLDMLDPAGCSRYTLTSVNWTDSVDGHPHTYRPPEISATLIKELRKSNSTYSHLFGRKFSPDSLDILLELADGVIFRD</sequence>
<dbReference type="OrthoDB" id="191334at2759"/>
<keyword evidence="6" id="KW-0812">Transmembrane</keyword>
<dbReference type="Proteomes" id="UP000734854">
    <property type="component" value="Unassembled WGS sequence"/>
</dbReference>
<organism evidence="7 9">
    <name type="scientific">Zingiber officinale</name>
    <name type="common">Ginger</name>
    <name type="synonym">Amomum zingiber</name>
    <dbReference type="NCBI Taxonomy" id="94328"/>
    <lineage>
        <taxon>Eukaryota</taxon>
        <taxon>Viridiplantae</taxon>
        <taxon>Streptophyta</taxon>
        <taxon>Embryophyta</taxon>
        <taxon>Tracheophyta</taxon>
        <taxon>Spermatophyta</taxon>
        <taxon>Magnoliopsida</taxon>
        <taxon>Liliopsida</taxon>
        <taxon>Zingiberales</taxon>
        <taxon>Zingiberaceae</taxon>
        <taxon>Zingiber</taxon>
    </lineage>
</organism>
<dbReference type="EMBL" id="JACMSC010000001">
    <property type="protein sequence ID" value="KAG6537309.1"/>
    <property type="molecule type" value="Genomic_DNA"/>
</dbReference>
<keyword evidence="3" id="KW-0808">Transferase</keyword>
<keyword evidence="9" id="KW-1185">Reference proteome</keyword>
<name>A0A8J5HZ63_ZINOF</name>
<keyword evidence="6" id="KW-1133">Transmembrane helix</keyword>
<dbReference type="InterPro" id="IPR003406">
    <property type="entry name" value="Glyco_trans_14"/>
</dbReference>
<keyword evidence="5" id="KW-0325">Glycoprotein</keyword>
<evidence type="ECO:0000256" key="5">
    <source>
        <dbReference type="ARBA" id="ARBA00023180"/>
    </source>
</evidence>
<evidence type="ECO:0000256" key="3">
    <source>
        <dbReference type="ARBA" id="ARBA00022679"/>
    </source>
</evidence>
<evidence type="ECO:0000256" key="4">
    <source>
        <dbReference type="ARBA" id="ARBA00023136"/>
    </source>
</evidence>
<evidence type="ECO:0000313" key="8">
    <source>
        <dbReference type="EMBL" id="KAG6537309.1"/>
    </source>
</evidence>
<dbReference type="Pfam" id="PF02485">
    <property type="entry name" value="Branch"/>
    <property type="match status" value="1"/>
</dbReference>
<evidence type="ECO:0000256" key="2">
    <source>
        <dbReference type="ARBA" id="ARBA00022676"/>
    </source>
</evidence>
<dbReference type="AlphaFoldDB" id="A0A8J5HZ63"/>
<dbReference type="PANTHER" id="PTHR31042">
    <property type="entry name" value="CORE-2/I-BRANCHING BETA-1,6-N-ACETYLGLUCOSAMINYLTRANSFERASE FAMILY PROTEIN-RELATED"/>
    <property type="match status" value="1"/>
</dbReference>
<comment type="caution">
    <text evidence="7">The sequence shown here is derived from an EMBL/GenBank/DDBJ whole genome shotgun (WGS) entry which is preliminary data.</text>
</comment>
<dbReference type="GO" id="GO:0016757">
    <property type="term" value="F:glycosyltransferase activity"/>
    <property type="evidence" value="ECO:0007669"/>
    <property type="project" value="UniProtKB-KW"/>
</dbReference>
<evidence type="ECO:0000313" key="9">
    <source>
        <dbReference type="Proteomes" id="UP000734854"/>
    </source>
</evidence>
<gene>
    <name evidence="8" type="ORF">ZIOFF_002396</name>
    <name evidence="7" type="ORF">ZIOFF_006864</name>
</gene>
<keyword evidence="4 6" id="KW-0472">Membrane</keyword>
<comment type="subcellular location">
    <subcellularLocation>
        <location evidence="1">Membrane</location>
        <topology evidence="1">Single-pass type II membrane protein</topology>
    </subcellularLocation>
</comment>
<evidence type="ECO:0008006" key="10">
    <source>
        <dbReference type="Google" id="ProtNLM"/>
    </source>
</evidence>
<dbReference type="PANTHER" id="PTHR31042:SF140">
    <property type="entry name" value="CORE-2_I-BRANCHING BETA-1,6-N-ACETYLGLUCOSAMINYLTRANSFERASE FAMILY PROTEIN"/>
    <property type="match status" value="1"/>
</dbReference>
<evidence type="ECO:0000313" key="7">
    <source>
        <dbReference type="EMBL" id="KAG6533004.1"/>
    </source>
</evidence>
<dbReference type="GO" id="GO:0016020">
    <property type="term" value="C:membrane"/>
    <property type="evidence" value="ECO:0007669"/>
    <property type="project" value="UniProtKB-SubCell"/>
</dbReference>
<protein>
    <recommendedName>
        <fullName evidence="10">Core-2/I-branching beta-1,6-N-acetylglucosaminyltransferase family protein</fullName>
    </recommendedName>
</protein>
<dbReference type="EMBL" id="JACMSC010000002">
    <property type="protein sequence ID" value="KAG6533004.1"/>
    <property type="molecule type" value="Genomic_DNA"/>
</dbReference>
<evidence type="ECO:0000256" key="6">
    <source>
        <dbReference type="SAM" id="Phobius"/>
    </source>
</evidence>
<feature type="transmembrane region" description="Helical" evidence="6">
    <location>
        <begin position="9"/>
        <end position="30"/>
    </location>
</feature>
<dbReference type="InterPro" id="IPR044174">
    <property type="entry name" value="BC10-like"/>
</dbReference>
<keyword evidence="2" id="KW-0328">Glycosyltransferase</keyword>
<accession>A0A8J5HZ63</accession>
<proteinExistence type="predicted"/>
<reference evidence="7 9" key="1">
    <citation type="submission" date="2020-08" db="EMBL/GenBank/DDBJ databases">
        <title>Plant Genome Project.</title>
        <authorList>
            <person name="Zhang R.-G."/>
        </authorList>
    </citation>
    <scope>NUCLEOTIDE SEQUENCE [LARGE SCALE GENOMIC DNA]</scope>
    <source>
        <tissue evidence="7">Rhizome</tissue>
    </source>
</reference>
<evidence type="ECO:0000256" key="1">
    <source>
        <dbReference type="ARBA" id="ARBA00004606"/>
    </source>
</evidence>